<evidence type="ECO:0000256" key="1">
    <source>
        <dbReference type="ARBA" id="ARBA00002901"/>
    </source>
</evidence>
<accession>A0ABW4DVP9</accession>
<sequence length="392" mass="40553">MITVAEALDRVLALAPAPVPETVPLTEAHGRALLAPAVSRLTQPPFDASAMDGYAMRTADLDQALEVIGTSAAGHPWAGTPRPGTAIRIFTGAPVPAGYDHVELQENIDRDGDRITVTTRSRGANIRPRGNDFATGQAIAPGGRLSAAQIGLLAAMNLPDVTVARRPIVAILAGGDELVPPGAIPAPGQIISSNDLALAALVRDAGGIAKILPLARDTEASLRAGFAEAEGADLLVTIGGASVGDHDLIGKIAADLGMDQAFYKVALRPGKPLMAGRIGKTAMLGLPGNPVSAMTCGVLFMQPLIRAMLGLDPQTILQQAVLTCDLPPEGARQHYLRATLRPGTGLPGITPFDDQDSARLALMAQADALLVRPALDPARKAGDQVDHIALPR</sequence>
<dbReference type="Pfam" id="PF00994">
    <property type="entry name" value="MoCF_biosynth"/>
    <property type="match status" value="1"/>
</dbReference>
<comment type="pathway">
    <text evidence="2 6">Cofactor biosynthesis; molybdopterin biosynthesis.</text>
</comment>
<dbReference type="Proteomes" id="UP001597302">
    <property type="component" value="Unassembled WGS sequence"/>
</dbReference>
<dbReference type="EMBL" id="JBHTOQ010000022">
    <property type="protein sequence ID" value="MFD1481822.1"/>
    <property type="molecule type" value="Genomic_DNA"/>
</dbReference>
<dbReference type="CDD" id="cd00887">
    <property type="entry name" value="MoeA"/>
    <property type="match status" value="1"/>
</dbReference>
<dbReference type="InterPro" id="IPR038987">
    <property type="entry name" value="MoeA-like"/>
</dbReference>
<organism evidence="8 9">
    <name type="scientific">Paracoccus nototheniae</name>
    <dbReference type="NCBI Taxonomy" id="2489002"/>
    <lineage>
        <taxon>Bacteria</taxon>
        <taxon>Pseudomonadati</taxon>
        <taxon>Pseudomonadota</taxon>
        <taxon>Alphaproteobacteria</taxon>
        <taxon>Rhodobacterales</taxon>
        <taxon>Paracoccaceae</taxon>
        <taxon>Paracoccus</taxon>
    </lineage>
</organism>
<dbReference type="Gene3D" id="2.40.340.10">
    <property type="entry name" value="MoeA, C-terminal, domain IV"/>
    <property type="match status" value="1"/>
</dbReference>
<dbReference type="SUPFAM" id="SSF63882">
    <property type="entry name" value="MoeA N-terminal region -like"/>
    <property type="match status" value="1"/>
</dbReference>
<keyword evidence="6" id="KW-0460">Magnesium</keyword>
<gene>
    <name evidence="8" type="primary">glp</name>
    <name evidence="8" type="ORF">ACFQ5P_11010</name>
</gene>
<evidence type="ECO:0000256" key="6">
    <source>
        <dbReference type="RuleBase" id="RU365090"/>
    </source>
</evidence>
<keyword evidence="6" id="KW-0500">Molybdenum</keyword>
<dbReference type="SMART" id="SM00852">
    <property type="entry name" value="MoCF_biosynth"/>
    <property type="match status" value="1"/>
</dbReference>
<keyword evidence="6" id="KW-0808">Transferase</keyword>
<feature type="domain" description="MoaB/Mog" evidence="7">
    <location>
        <begin position="170"/>
        <end position="307"/>
    </location>
</feature>
<dbReference type="InterPro" id="IPR036688">
    <property type="entry name" value="MoeA_C_domain_IV_sf"/>
</dbReference>
<proteinExistence type="inferred from homology"/>
<dbReference type="Gene3D" id="2.170.190.11">
    <property type="entry name" value="Molybdopterin biosynthesis moea protein, domain 3"/>
    <property type="match status" value="1"/>
</dbReference>
<evidence type="ECO:0000256" key="4">
    <source>
        <dbReference type="ARBA" id="ARBA00023150"/>
    </source>
</evidence>
<dbReference type="RefSeq" id="WP_131576464.1">
    <property type="nucleotide sequence ID" value="NZ_CBCSAJ010000065.1"/>
</dbReference>
<protein>
    <recommendedName>
        <fullName evidence="6">Molybdopterin molybdenumtransferase</fullName>
        <ecNumber evidence="6">2.10.1.1</ecNumber>
    </recommendedName>
</protein>
<comment type="caution">
    <text evidence="8">The sequence shown here is derived from an EMBL/GenBank/DDBJ whole genome shotgun (WGS) entry which is preliminary data.</text>
</comment>
<evidence type="ECO:0000256" key="3">
    <source>
        <dbReference type="ARBA" id="ARBA00010763"/>
    </source>
</evidence>
<dbReference type="Pfam" id="PF03453">
    <property type="entry name" value="MoeA_N"/>
    <property type="match status" value="1"/>
</dbReference>
<evidence type="ECO:0000313" key="9">
    <source>
        <dbReference type="Proteomes" id="UP001597302"/>
    </source>
</evidence>
<dbReference type="Gene3D" id="3.40.980.10">
    <property type="entry name" value="MoaB/Mog-like domain"/>
    <property type="match status" value="1"/>
</dbReference>
<comment type="catalytic activity">
    <reaction evidence="5">
        <text>adenylyl-molybdopterin + molybdate = Mo-molybdopterin + AMP + H(+)</text>
        <dbReference type="Rhea" id="RHEA:35047"/>
        <dbReference type="ChEBI" id="CHEBI:15378"/>
        <dbReference type="ChEBI" id="CHEBI:36264"/>
        <dbReference type="ChEBI" id="CHEBI:62727"/>
        <dbReference type="ChEBI" id="CHEBI:71302"/>
        <dbReference type="ChEBI" id="CHEBI:456215"/>
        <dbReference type="EC" id="2.10.1.1"/>
    </reaction>
</comment>
<dbReference type="EC" id="2.10.1.1" evidence="6"/>
<dbReference type="Gene3D" id="3.90.105.10">
    <property type="entry name" value="Molybdopterin biosynthesis moea protein, domain 2"/>
    <property type="match status" value="1"/>
</dbReference>
<dbReference type="InterPro" id="IPR001453">
    <property type="entry name" value="MoaB/Mog_dom"/>
</dbReference>
<dbReference type="NCBIfam" id="NF045515">
    <property type="entry name" value="Glp_gephyrin"/>
    <property type="match status" value="1"/>
</dbReference>
<dbReference type="InterPro" id="IPR036425">
    <property type="entry name" value="MoaB/Mog-like_dom_sf"/>
</dbReference>
<evidence type="ECO:0000313" key="8">
    <source>
        <dbReference type="EMBL" id="MFD1481822.1"/>
    </source>
</evidence>
<dbReference type="InterPro" id="IPR036135">
    <property type="entry name" value="MoeA_linker/N_sf"/>
</dbReference>
<reference evidence="9" key="1">
    <citation type="journal article" date="2019" name="Int. J. Syst. Evol. Microbiol.">
        <title>The Global Catalogue of Microorganisms (GCM) 10K type strain sequencing project: providing services to taxonomists for standard genome sequencing and annotation.</title>
        <authorList>
            <consortium name="The Broad Institute Genomics Platform"/>
            <consortium name="The Broad Institute Genome Sequencing Center for Infectious Disease"/>
            <person name="Wu L."/>
            <person name="Ma J."/>
        </authorList>
    </citation>
    <scope>NUCLEOTIDE SEQUENCE [LARGE SCALE GENOMIC DNA]</scope>
    <source>
        <strain evidence="9">CCM 8875</strain>
    </source>
</reference>
<keyword evidence="4 6" id="KW-0501">Molybdenum cofactor biosynthesis</keyword>
<dbReference type="InterPro" id="IPR005110">
    <property type="entry name" value="MoeA_linker/N"/>
</dbReference>
<dbReference type="InterPro" id="IPR005111">
    <property type="entry name" value="MoeA_C_domain_IV"/>
</dbReference>
<dbReference type="PANTHER" id="PTHR10192:SF5">
    <property type="entry name" value="GEPHYRIN"/>
    <property type="match status" value="1"/>
</dbReference>
<dbReference type="Pfam" id="PF03454">
    <property type="entry name" value="MoeA_C"/>
    <property type="match status" value="1"/>
</dbReference>
<comment type="similarity">
    <text evidence="3 6">Belongs to the MoeA family.</text>
</comment>
<evidence type="ECO:0000256" key="5">
    <source>
        <dbReference type="ARBA" id="ARBA00047317"/>
    </source>
</evidence>
<comment type="cofactor">
    <cofactor evidence="6">
        <name>Mg(2+)</name>
        <dbReference type="ChEBI" id="CHEBI:18420"/>
    </cofactor>
</comment>
<keyword evidence="9" id="KW-1185">Reference proteome</keyword>
<name>A0ABW4DVP9_9RHOB</name>
<comment type="function">
    <text evidence="1 6">Catalyzes the insertion of molybdate into adenylated molybdopterin with the concomitant release of AMP.</text>
</comment>
<dbReference type="PANTHER" id="PTHR10192">
    <property type="entry name" value="MOLYBDOPTERIN BIOSYNTHESIS PROTEIN"/>
    <property type="match status" value="1"/>
</dbReference>
<evidence type="ECO:0000256" key="2">
    <source>
        <dbReference type="ARBA" id="ARBA00005046"/>
    </source>
</evidence>
<evidence type="ECO:0000259" key="7">
    <source>
        <dbReference type="SMART" id="SM00852"/>
    </source>
</evidence>
<dbReference type="SUPFAM" id="SSF63867">
    <property type="entry name" value="MoeA C-terminal domain-like"/>
    <property type="match status" value="1"/>
</dbReference>
<dbReference type="SUPFAM" id="SSF53218">
    <property type="entry name" value="Molybdenum cofactor biosynthesis proteins"/>
    <property type="match status" value="1"/>
</dbReference>
<keyword evidence="6" id="KW-0479">Metal-binding</keyword>